<accession>A0A938BSV0</accession>
<dbReference type="InterPro" id="IPR012334">
    <property type="entry name" value="Pectin_lyas_fold"/>
</dbReference>
<dbReference type="InterPro" id="IPR051550">
    <property type="entry name" value="SCF-Subunits/Alg-Epimerases"/>
</dbReference>
<gene>
    <name evidence="3" type="ORF">FJY68_03710</name>
</gene>
<comment type="caution">
    <text evidence="3">The sequence shown here is derived from an EMBL/GenBank/DDBJ whole genome shotgun (WGS) entry which is preliminary data.</text>
</comment>
<feature type="domain" description="Right handed beta helix" evidence="2">
    <location>
        <begin position="99"/>
        <end position="214"/>
    </location>
</feature>
<sequence length="262" mass="28238">MRDFFHCLLASLAVVGCASRPVIPPQVKVAPVGRLVVAQDGGTGFLTISSALDSAQDGDTVFVMPGEYREVVKFPGRRSITLLGADPLTTIVDAVDGYAGIELRTDSNRVSRLTIRGADSHGIWVRDGRQFIDHCLIVGNGDRGIYLSSFAGYAYARITHCTVVDNGEVGIHAARDDSSTVIADCIIAFNKRGIVTDQPEGELVVRRNCLFGNEVNFDRVAEDSSSVLQDPRFKDRENGDFRLGKDSPCIGSGEGGRNLGTF</sequence>
<dbReference type="Gene3D" id="2.160.20.10">
    <property type="entry name" value="Single-stranded right-handed beta-helix, Pectin lyase-like"/>
    <property type="match status" value="1"/>
</dbReference>
<dbReference type="PANTHER" id="PTHR22990">
    <property type="entry name" value="F-BOX ONLY PROTEIN"/>
    <property type="match status" value="1"/>
</dbReference>
<evidence type="ECO:0000256" key="1">
    <source>
        <dbReference type="ARBA" id="ARBA00022737"/>
    </source>
</evidence>
<protein>
    <recommendedName>
        <fullName evidence="2">Right handed beta helix domain-containing protein</fullName>
    </recommendedName>
</protein>
<reference evidence="3" key="1">
    <citation type="submission" date="2019-03" db="EMBL/GenBank/DDBJ databases">
        <title>Lake Tanganyika Metagenome-Assembled Genomes (MAGs).</title>
        <authorList>
            <person name="Tran P."/>
        </authorList>
    </citation>
    <scope>NUCLEOTIDE SEQUENCE</scope>
    <source>
        <strain evidence="3">K_DeepCast_150m_m2_040</strain>
    </source>
</reference>
<organism evidence="3 4">
    <name type="scientific">candidate division WOR-3 bacterium</name>
    <dbReference type="NCBI Taxonomy" id="2052148"/>
    <lineage>
        <taxon>Bacteria</taxon>
        <taxon>Bacteria division WOR-3</taxon>
    </lineage>
</organism>
<evidence type="ECO:0000313" key="4">
    <source>
        <dbReference type="Proteomes" id="UP000779900"/>
    </source>
</evidence>
<dbReference type="SUPFAM" id="SSF51126">
    <property type="entry name" value="Pectin lyase-like"/>
    <property type="match status" value="1"/>
</dbReference>
<proteinExistence type="predicted"/>
<dbReference type="Proteomes" id="UP000779900">
    <property type="component" value="Unassembled WGS sequence"/>
</dbReference>
<dbReference type="InterPro" id="IPR039448">
    <property type="entry name" value="Beta_helix"/>
</dbReference>
<dbReference type="GO" id="GO:0006511">
    <property type="term" value="P:ubiquitin-dependent protein catabolic process"/>
    <property type="evidence" value="ECO:0007669"/>
    <property type="project" value="TreeGrafter"/>
</dbReference>
<dbReference type="InterPro" id="IPR011050">
    <property type="entry name" value="Pectin_lyase_fold/virulence"/>
</dbReference>
<name>A0A938BSV0_UNCW3</name>
<dbReference type="EMBL" id="VGIR01000014">
    <property type="protein sequence ID" value="MBM3330942.1"/>
    <property type="molecule type" value="Genomic_DNA"/>
</dbReference>
<keyword evidence="1" id="KW-0677">Repeat</keyword>
<evidence type="ECO:0000313" key="3">
    <source>
        <dbReference type="EMBL" id="MBM3330942.1"/>
    </source>
</evidence>
<dbReference type="Pfam" id="PF13229">
    <property type="entry name" value="Beta_helix"/>
    <property type="match status" value="1"/>
</dbReference>
<dbReference type="AlphaFoldDB" id="A0A938BSV0"/>
<dbReference type="PANTHER" id="PTHR22990:SF15">
    <property type="entry name" value="F-BOX ONLY PROTEIN 10"/>
    <property type="match status" value="1"/>
</dbReference>
<evidence type="ECO:0000259" key="2">
    <source>
        <dbReference type="Pfam" id="PF13229"/>
    </source>
</evidence>
<dbReference type="PROSITE" id="PS51257">
    <property type="entry name" value="PROKAR_LIPOPROTEIN"/>
    <property type="match status" value="1"/>
</dbReference>